<dbReference type="GeneID" id="66111417"/>
<organism evidence="1 2">
    <name type="scientific">Guyanagaster necrorhizus</name>
    <dbReference type="NCBI Taxonomy" id="856835"/>
    <lineage>
        <taxon>Eukaryota</taxon>
        <taxon>Fungi</taxon>
        <taxon>Dikarya</taxon>
        <taxon>Basidiomycota</taxon>
        <taxon>Agaricomycotina</taxon>
        <taxon>Agaricomycetes</taxon>
        <taxon>Agaricomycetidae</taxon>
        <taxon>Agaricales</taxon>
        <taxon>Marasmiineae</taxon>
        <taxon>Physalacriaceae</taxon>
        <taxon>Guyanagaster</taxon>
    </lineage>
</organism>
<reference evidence="1" key="1">
    <citation type="submission" date="2020-11" db="EMBL/GenBank/DDBJ databases">
        <title>Adaptations for nitrogen fixation in a non-lichenized fungal sporocarp promotes dispersal by wood-feeding termites.</title>
        <authorList>
            <consortium name="DOE Joint Genome Institute"/>
            <person name="Koch R.A."/>
            <person name="Yoon G."/>
            <person name="Arayal U."/>
            <person name="Lail K."/>
            <person name="Amirebrahimi M."/>
            <person name="Labutti K."/>
            <person name="Lipzen A."/>
            <person name="Riley R."/>
            <person name="Barry K."/>
            <person name="Henrissat B."/>
            <person name="Grigoriev I.V."/>
            <person name="Herr J.R."/>
            <person name="Aime M.C."/>
        </authorList>
    </citation>
    <scope>NUCLEOTIDE SEQUENCE</scope>
    <source>
        <strain evidence="1">MCA 3950</strain>
    </source>
</reference>
<evidence type="ECO:0000313" key="2">
    <source>
        <dbReference type="Proteomes" id="UP000812287"/>
    </source>
</evidence>
<dbReference type="AlphaFoldDB" id="A0A9P7VKY0"/>
<accession>A0A9P7VKY0</accession>
<dbReference type="EMBL" id="MU250551">
    <property type="protein sequence ID" value="KAG7442450.1"/>
    <property type="molecule type" value="Genomic_DNA"/>
</dbReference>
<dbReference type="RefSeq" id="XP_043035950.1">
    <property type="nucleotide sequence ID" value="XM_043189120.1"/>
</dbReference>
<proteinExistence type="predicted"/>
<dbReference type="Proteomes" id="UP000812287">
    <property type="component" value="Unassembled WGS sequence"/>
</dbReference>
<protein>
    <submittedName>
        <fullName evidence="1">Cytolysin</fullName>
    </submittedName>
</protein>
<comment type="caution">
    <text evidence="1">The sequence shown here is derived from an EMBL/GenBank/DDBJ whole genome shotgun (WGS) entry which is preliminary data.</text>
</comment>
<sequence>MAGVKTSWEDLSNLGWHKQQVYNTLNAQRGNTMQGLGDIALNEGFAETWSWYCYNVTKGDPYVVGNSVDNATKTTTVWSYDNRNNSQPFTTRWTETWSTTSTASLTVTRSSSISLTWSVTIGSVAGSDFSISSSNETSSTQSKESTHTLQNDWEITVGAGETLSILRTQLTTNGKSVYNLKYGLNDGGLIATKGNQYNGHYYWGFSANYYLNSPEGTIAFDGLSQSSSFSHEIVRNDGAQRASKSVVKLVKPTTIIKVEDGKKTPIQVAFPAENDTPPKDYQ</sequence>
<name>A0A9P7VKY0_9AGAR</name>
<keyword evidence="2" id="KW-1185">Reference proteome</keyword>
<dbReference type="OrthoDB" id="3031013at2759"/>
<gene>
    <name evidence="1" type="ORF">BT62DRAFT_973675</name>
</gene>
<evidence type="ECO:0000313" key="1">
    <source>
        <dbReference type="EMBL" id="KAG7442450.1"/>
    </source>
</evidence>